<comment type="caution">
    <text evidence="1">The sequence shown here is derived from an EMBL/GenBank/DDBJ whole genome shotgun (WGS) entry which is preliminary data.</text>
</comment>
<gene>
    <name evidence="1" type="ORF">Patl1_31296</name>
</gene>
<evidence type="ECO:0000313" key="2">
    <source>
        <dbReference type="Proteomes" id="UP001164250"/>
    </source>
</evidence>
<evidence type="ECO:0000313" key="1">
    <source>
        <dbReference type="EMBL" id="KAJ0083390.1"/>
    </source>
</evidence>
<name>A0ACC1A7A8_9ROSI</name>
<dbReference type="Proteomes" id="UP001164250">
    <property type="component" value="Chromosome 11"/>
</dbReference>
<reference evidence="2" key="1">
    <citation type="journal article" date="2023" name="G3 (Bethesda)">
        <title>Genome assembly and association tests identify interacting loci associated with vigor, precocity, and sex in interspecific pistachio rootstocks.</title>
        <authorList>
            <person name="Palmer W."/>
            <person name="Jacygrad E."/>
            <person name="Sagayaradj S."/>
            <person name="Cavanaugh K."/>
            <person name="Han R."/>
            <person name="Bertier L."/>
            <person name="Beede B."/>
            <person name="Kafkas S."/>
            <person name="Golino D."/>
            <person name="Preece J."/>
            <person name="Michelmore R."/>
        </authorList>
    </citation>
    <scope>NUCLEOTIDE SEQUENCE [LARGE SCALE GENOMIC DNA]</scope>
</reference>
<sequence>MTEYEPNAKNNDDDDNNADEERILEWELGLPNGNDLTPLSQSLIPLELMTAFSISPMQHRTLVEVNRESQNTLSSLRGSQNNNIKSSTETRDPTVLEPDETDQNGSGSDSRKSRKLDCTEEADSALRTDNSNNDEDPSARTLKRPRLVWTPQLHKRFVDVVGHLGIKNAVPKTIMQLMNVEGLTRENVASHLQKYRLYLKRMQCLSNDDQSSSDHQLFASTPSGGNSNNNNNNSNNNGNGHVAVPMPGSYGAPPAMMSMPVYGMMNQGFHHQGHGFDPSMYNMSMNMNMNMGMNNMLQQRDWSVNKHGAVMSYPHHVAPSSDK</sequence>
<dbReference type="EMBL" id="CM047907">
    <property type="protein sequence ID" value="KAJ0083390.1"/>
    <property type="molecule type" value="Genomic_DNA"/>
</dbReference>
<organism evidence="1 2">
    <name type="scientific">Pistacia atlantica</name>
    <dbReference type="NCBI Taxonomy" id="434234"/>
    <lineage>
        <taxon>Eukaryota</taxon>
        <taxon>Viridiplantae</taxon>
        <taxon>Streptophyta</taxon>
        <taxon>Embryophyta</taxon>
        <taxon>Tracheophyta</taxon>
        <taxon>Spermatophyta</taxon>
        <taxon>Magnoliopsida</taxon>
        <taxon>eudicotyledons</taxon>
        <taxon>Gunneridae</taxon>
        <taxon>Pentapetalae</taxon>
        <taxon>rosids</taxon>
        <taxon>malvids</taxon>
        <taxon>Sapindales</taxon>
        <taxon>Anacardiaceae</taxon>
        <taxon>Pistacia</taxon>
    </lineage>
</organism>
<accession>A0ACC1A7A8</accession>
<proteinExistence type="predicted"/>
<keyword evidence="2" id="KW-1185">Reference proteome</keyword>
<protein>
    <submittedName>
        <fullName evidence="1">Uncharacterized protein</fullName>
    </submittedName>
</protein>